<feature type="domain" description="N-acetyltransferase" evidence="2">
    <location>
        <begin position="40"/>
        <end position="200"/>
    </location>
</feature>
<dbReference type="AlphaFoldDB" id="A0A0C3RPH0"/>
<evidence type="ECO:0000313" key="3">
    <source>
        <dbReference type="EMBL" id="KIP01391.1"/>
    </source>
</evidence>
<evidence type="ECO:0000259" key="2">
    <source>
        <dbReference type="PROSITE" id="PS51186"/>
    </source>
</evidence>
<dbReference type="InterPro" id="IPR051908">
    <property type="entry name" value="Ribosomal_N-acetyltransferase"/>
</dbReference>
<keyword evidence="4" id="KW-1185">Reference proteome</keyword>
<proteinExistence type="predicted"/>
<dbReference type="PROSITE" id="PS51186">
    <property type="entry name" value="GNAT"/>
    <property type="match status" value="1"/>
</dbReference>
<accession>A0A0C3RPH0</accession>
<name>A0A0C3RPH0_PHLG1</name>
<feature type="compositionally biased region" description="Acidic residues" evidence="1">
    <location>
        <begin position="352"/>
        <end position="363"/>
    </location>
</feature>
<protein>
    <recommendedName>
        <fullName evidence="2">N-acetyltransferase domain-containing protein</fullName>
    </recommendedName>
</protein>
<dbReference type="OrthoDB" id="64477at2759"/>
<dbReference type="GO" id="GO:0005737">
    <property type="term" value="C:cytoplasm"/>
    <property type="evidence" value="ECO:0007669"/>
    <property type="project" value="TreeGrafter"/>
</dbReference>
<feature type="region of interest" description="Disordered" evidence="1">
    <location>
        <begin position="331"/>
        <end position="400"/>
    </location>
</feature>
<dbReference type="SUPFAM" id="SSF55729">
    <property type="entry name" value="Acyl-CoA N-acyltransferases (Nat)"/>
    <property type="match status" value="1"/>
</dbReference>
<dbReference type="Proteomes" id="UP000053257">
    <property type="component" value="Unassembled WGS sequence"/>
</dbReference>
<dbReference type="EMBL" id="KN840802">
    <property type="protein sequence ID" value="KIP01391.1"/>
    <property type="molecule type" value="Genomic_DNA"/>
</dbReference>
<dbReference type="GO" id="GO:1990189">
    <property type="term" value="F:protein N-terminal-serine acetyltransferase activity"/>
    <property type="evidence" value="ECO:0007669"/>
    <property type="project" value="TreeGrafter"/>
</dbReference>
<gene>
    <name evidence="3" type="ORF">PHLGIDRAFT_359685</name>
</gene>
<evidence type="ECO:0000256" key="1">
    <source>
        <dbReference type="SAM" id="MobiDB-lite"/>
    </source>
</evidence>
<dbReference type="PANTHER" id="PTHR43441">
    <property type="entry name" value="RIBOSOMAL-PROTEIN-SERINE ACETYLTRANSFERASE"/>
    <property type="match status" value="1"/>
</dbReference>
<dbReference type="GO" id="GO:0008999">
    <property type="term" value="F:protein-N-terminal-alanine acetyltransferase activity"/>
    <property type="evidence" value="ECO:0007669"/>
    <property type="project" value="TreeGrafter"/>
</dbReference>
<dbReference type="PANTHER" id="PTHR43441:SF6">
    <property type="entry name" value="N-ACETYLTRANSFERASE DOMAIN-CONTAINING PROTEIN"/>
    <property type="match status" value="1"/>
</dbReference>
<feature type="region of interest" description="Disordered" evidence="1">
    <location>
        <begin position="265"/>
        <end position="301"/>
    </location>
</feature>
<reference evidence="3 4" key="1">
    <citation type="journal article" date="2014" name="PLoS Genet.">
        <title>Analysis of the Phlebiopsis gigantea genome, transcriptome and secretome provides insight into its pioneer colonization strategies of wood.</title>
        <authorList>
            <person name="Hori C."/>
            <person name="Ishida T."/>
            <person name="Igarashi K."/>
            <person name="Samejima M."/>
            <person name="Suzuki H."/>
            <person name="Master E."/>
            <person name="Ferreira P."/>
            <person name="Ruiz-Duenas F.J."/>
            <person name="Held B."/>
            <person name="Canessa P."/>
            <person name="Larrondo L.F."/>
            <person name="Schmoll M."/>
            <person name="Druzhinina I.S."/>
            <person name="Kubicek C.P."/>
            <person name="Gaskell J.A."/>
            <person name="Kersten P."/>
            <person name="St John F."/>
            <person name="Glasner J."/>
            <person name="Sabat G."/>
            <person name="Splinter BonDurant S."/>
            <person name="Syed K."/>
            <person name="Yadav J."/>
            <person name="Mgbeahuruike A.C."/>
            <person name="Kovalchuk A."/>
            <person name="Asiegbu F.O."/>
            <person name="Lackner G."/>
            <person name="Hoffmeister D."/>
            <person name="Rencoret J."/>
            <person name="Gutierrez A."/>
            <person name="Sun H."/>
            <person name="Lindquist E."/>
            <person name="Barry K."/>
            <person name="Riley R."/>
            <person name="Grigoriev I.V."/>
            <person name="Henrissat B."/>
            <person name="Kues U."/>
            <person name="Berka R.M."/>
            <person name="Martinez A.T."/>
            <person name="Covert S.F."/>
            <person name="Blanchette R.A."/>
            <person name="Cullen D."/>
        </authorList>
    </citation>
    <scope>NUCLEOTIDE SEQUENCE [LARGE SCALE GENOMIC DNA]</scope>
    <source>
        <strain evidence="3 4">11061_1 CR5-6</strain>
    </source>
</reference>
<feature type="compositionally biased region" description="Low complexity" evidence="1">
    <location>
        <begin position="364"/>
        <end position="378"/>
    </location>
</feature>
<evidence type="ECO:0000313" key="4">
    <source>
        <dbReference type="Proteomes" id="UP000053257"/>
    </source>
</evidence>
<sequence>MSTRFEDGTIQLLSLDTAQESTFEDPRLHEAWNTLSGRSTEMAQSTHAGLYDFMESERCLFIAAILQKPSQSDLDEYHGARDMGFMHMFPLPQATIVGIIYAASADIEGTLNIALSVCADALGRGLGARAARLLLRWAFGELRVHRVQAHVVDFEDDTADAAQQMLTALGFVREGTARRALLCPSPDDRGGAGRLWRNLVSYAILDTDWTLQEAIRPSVKSMWDAMFVRHEQESEEHVRIEERTEQRRRMARLRATQAREDEVPVVYRPPPPQMTGARWASESESPRRTTPSPPDLAWALPPPHAPDHTFWRALGDIPVPSSSRRFTQTPWAELFDTPYGGRTPDPGTPYESADEDMPQDDSDAASTASSSSSSFSAAGHTDFSDGELVSDAESVPRSVSVLSDASVASSWFNSWEEAGGAVVDDQRTRSE</sequence>
<dbReference type="InterPro" id="IPR016181">
    <property type="entry name" value="Acyl_CoA_acyltransferase"/>
</dbReference>
<dbReference type="HOGENOM" id="CLU_636324_0_0_1"/>
<dbReference type="InterPro" id="IPR000182">
    <property type="entry name" value="GNAT_dom"/>
</dbReference>
<organism evidence="3 4">
    <name type="scientific">Phlebiopsis gigantea (strain 11061_1 CR5-6)</name>
    <name type="common">White-rot fungus</name>
    <name type="synonym">Peniophora gigantea</name>
    <dbReference type="NCBI Taxonomy" id="745531"/>
    <lineage>
        <taxon>Eukaryota</taxon>
        <taxon>Fungi</taxon>
        <taxon>Dikarya</taxon>
        <taxon>Basidiomycota</taxon>
        <taxon>Agaricomycotina</taxon>
        <taxon>Agaricomycetes</taxon>
        <taxon>Polyporales</taxon>
        <taxon>Phanerochaetaceae</taxon>
        <taxon>Phlebiopsis</taxon>
    </lineage>
</organism>
<dbReference type="Gene3D" id="3.40.630.30">
    <property type="match status" value="1"/>
</dbReference>